<dbReference type="Proteomes" id="UP000680067">
    <property type="component" value="Unassembled WGS sequence"/>
</dbReference>
<proteinExistence type="predicted"/>
<feature type="non-terminal residue" evidence="1">
    <location>
        <position position="1"/>
    </location>
</feature>
<evidence type="ECO:0000313" key="1">
    <source>
        <dbReference type="EMBL" id="MBR7784467.1"/>
    </source>
</evidence>
<sequence length="116" mass="12704">VIGACTNADNAGQVDELRLSFLLNDTPEVIYGVIWPLYQAEDQQTAIGLDDQQDLQGDIPEILRQAGITDIVLLDEIFSMEFCDDCGTPLFPDHAGDLVHPEMPDDIPAPGTAHFH</sequence>
<keyword evidence="2" id="KW-1185">Reference proteome</keyword>
<gene>
    <name evidence="1" type="ORF">KDM89_20235</name>
</gene>
<organism evidence="1 2">
    <name type="scientific">Undibacterium luofuense</name>
    <dbReference type="NCBI Taxonomy" id="2828733"/>
    <lineage>
        <taxon>Bacteria</taxon>
        <taxon>Pseudomonadati</taxon>
        <taxon>Pseudomonadota</taxon>
        <taxon>Betaproteobacteria</taxon>
        <taxon>Burkholderiales</taxon>
        <taxon>Oxalobacteraceae</taxon>
        <taxon>Undibacterium</taxon>
    </lineage>
</organism>
<name>A0A941I712_9BURK</name>
<dbReference type="EMBL" id="JAGSPN010000242">
    <property type="protein sequence ID" value="MBR7784467.1"/>
    <property type="molecule type" value="Genomic_DNA"/>
</dbReference>
<comment type="caution">
    <text evidence="1">The sequence shown here is derived from an EMBL/GenBank/DDBJ whole genome shotgun (WGS) entry which is preliminary data.</text>
</comment>
<dbReference type="RefSeq" id="WP_212689665.1">
    <property type="nucleotide sequence ID" value="NZ_JAGSPN010000242.1"/>
</dbReference>
<dbReference type="InterPro" id="IPR021292">
    <property type="entry name" value="DUF2863"/>
</dbReference>
<reference evidence="1" key="1">
    <citation type="submission" date="2021-04" db="EMBL/GenBank/DDBJ databases">
        <title>novel species isolated from subtropical streams in China.</title>
        <authorList>
            <person name="Lu H."/>
        </authorList>
    </citation>
    <scope>NUCLEOTIDE SEQUENCE</scope>
    <source>
        <strain evidence="1">LFS511W</strain>
    </source>
</reference>
<accession>A0A941I712</accession>
<dbReference type="Pfam" id="PF11062">
    <property type="entry name" value="DUF2863"/>
    <property type="match status" value="1"/>
</dbReference>
<protein>
    <submittedName>
        <fullName evidence="1">DUF2863 family protein</fullName>
    </submittedName>
</protein>
<dbReference type="AlphaFoldDB" id="A0A941I712"/>
<evidence type="ECO:0000313" key="2">
    <source>
        <dbReference type="Proteomes" id="UP000680067"/>
    </source>
</evidence>